<evidence type="ECO:0000313" key="1">
    <source>
        <dbReference type="EMBL" id="MBX72028.1"/>
    </source>
</evidence>
<sequence length="26" mass="2982">MLSNEQFCAFYGLGYNLNGENKMLPK</sequence>
<dbReference type="EMBL" id="GGEC01091544">
    <property type="protein sequence ID" value="MBX72028.1"/>
    <property type="molecule type" value="Transcribed_RNA"/>
</dbReference>
<dbReference type="AlphaFoldDB" id="A0A2P2QYG1"/>
<reference evidence="1" key="1">
    <citation type="submission" date="2018-02" db="EMBL/GenBank/DDBJ databases">
        <title>Rhizophora mucronata_Transcriptome.</title>
        <authorList>
            <person name="Meera S.P."/>
            <person name="Sreeshan A."/>
            <person name="Augustine A."/>
        </authorList>
    </citation>
    <scope>NUCLEOTIDE SEQUENCE</scope>
    <source>
        <tissue evidence="1">Leaf</tissue>
    </source>
</reference>
<accession>A0A2P2QYG1</accession>
<name>A0A2P2QYG1_RHIMU</name>
<proteinExistence type="predicted"/>
<organism evidence="1">
    <name type="scientific">Rhizophora mucronata</name>
    <name type="common">Asiatic mangrove</name>
    <dbReference type="NCBI Taxonomy" id="61149"/>
    <lineage>
        <taxon>Eukaryota</taxon>
        <taxon>Viridiplantae</taxon>
        <taxon>Streptophyta</taxon>
        <taxon>Embryophyta</taxon>
        <taxon>Tracheophyta</taxon>
        <taxon>Spermatophyta</taxon>
        <taxon>Magnoliopsida</taxon>
        <taxon>eudicotyledons</taxon>
        <taxon>Gunneridae</taxon>
        <taxon>Pentapetalae</taxon>
        <taxon>rosids</taxon>
        <taxon>fabids</taxon>
        <taxon>Malpighiales</taxon>
        <taxon>Rhizophoraceae</taxon>
        <taxon>Rhizophora</taxon>
    </lineage>
</organism>
<protein>
    <submittedName>
        <fullName evidence="1">Uncharacterized protein</fullName>
    </submittedName>
</protein>